<dbReference type="GO" id="GO:0006508">
    <property type="term" value="P:proteolysis"/>
    <property type="evidence" value="ECO:0007669"/>
    <property type="project" value="InterPro"/>
</dbReference>
<feature type="region of interest" description="Disordered" evidence="2">
    <location>
        <begin position="150"/>
        <end position="248"/>
    </location>
</feature>
<dbReference type="SMART" id="SM00115">
    <property type="entry name" value="CASc"/>
    <property type="match status" value="1"/>
</dbReference>
<dbReference type="InterPro" id="IPR001309">
    <property type="entry name" value="Pept_C14_p20"/>
</dbReference>
<dbReference type="RefSeq" id="XP_005818837.1">
    <property type="nucleotide sequence ID" value="XM_005818780.1"/>
</dbReference>
<dbReference type="InterPro" id="IPR052039">
    <property type="entry name" value="Caspase-related_regulators"/>
</dbReference>
<dbReference type="AlphaFoldDB" id="L1I720"/>
<dbReference type="GO" id="GO:0004197">
    <property type="term" value="F:cysteine-type endopeptidase activity"/>
    <property type="evidence" value="ECO:0007669"/>
    <property type="project" value="InterPro"/>
</dbReference>
<feature type="compositionally biased region" description="Basic and acidic residues" evidence="2">
    <location>
        <begin position="123"/>
        <end position="136"/>
    </location>
</feature>
<name>L1I720_GUITC</name>
<feature type="compositionally biased region" description="Basic and acidic residues" evidence="2">
    <location>
        <begin position="171"/>
        <end position="180"/>
    </location>
</feature>
<feature type="region of interest" description="Disordered" evidence="2">
    <location>
        <begin position="98"/>
        <end position="136"/>
    </location>
</feature>
<dbReference type="GeneID" id="17288586"/>
<dbReference type="STRING" id="905079.L1I720"/>
<evidence type="ECO:0000313" key="6">
    <source>
        <dbReference type="Proteomes" id="UP000011087"/>
    </source>
</evidence>
<accession>L1I720</accession>
<evidence type="ECO:0000313" key="5">
    <source>
        <dbReference type="EnsemblProtists" id="EKX31857"/>
    </source>
</evidence>
<dbReference type="OrthoDB" id="412369at2759"/>
<reference evidence="6" key="2">
    <citation type="submission" date="2012-11" db="EMBL/GenBank/DDBJ databases">
        <authorList>
            <person name="Kuo A."/>
            <person name="Curtis B.A."/>
            <person name="Tanifuji G."/>
            <person name="Burki F."/>
            <person name="Gruber A."/>
            <person name="Irimia M."/>
            <person name="Maruyama S."/>
            <person name="Arias M.C."/>
            <person name="Ball S.G."/>
            <person name="Gile G.H."/>
            <person name="Hirakawa Y."/>
            <person name="Hopkins J.F."/>
            <person name="Rensing S.A."/>
            <person name="Schmutz J."/>
            <person name="Symeonidi A."/>
            <person name="Elias M."/>
            <person name="Eveleigh R.J."/>
            <person name="Herman E.K."/>
            <person name="Klute M.J."/>
            <person name="Nakayama T."/>
            <person name="Obornik M."/>
            <person name="Reyes-Prieto A."/>
            <person name="Armbrust E.V."/>
            <person name="Aves S.J."/>
            <person name="Beiko R.G."/>
            <person name="Coutinho P."/>
            <person name="Dacks J.B."/>
            <person name="Durnford D.G."/>
            <person name="Fast N.M."/>
            <person name="Green B.R."/>
            <person name="Grisdale C."/>
            <person name="Hempe F."/>
            <person name="Henrissat B."/>
            <person name="Hoppner M.P."/>
            <person name="Ishida K.-I."/>
            <person name="Kim E."/>
            <person name="Koreny L."/>
            <person name="Kroth P.G."/>
            <person name="Liu Y."/>
            <person name="Malik S.-B."/>
            <person name="Maier U.G."/>
            <person name="McRose D."/>
            <person name="Mock T."/>
            <person name="Neilson J.A."/>
            <person name="Onodera N.T."/>
            <person name="Poole A.M."/>
            <person name="Pritham E.J."/>
            <person name="Richards T.A."/>
            <person name="Rocap G."/>
            <person name="Roy S.W."/>
            <person name="Sarai C."/>
            <person name="Schaack S."/>
            <person name="Shirato S."/>
            <person name="Slamovits C.H."/>
            <person name="Spencer D.F."/>
            <person name="Suzuki S."/>
            <person name="Worden A.Z."/>
            <person name="Zauner S."/>
            <person name="Barry K."/>
            <person name="Bell C."/>
            <person name="Bharti A.K."/>
            <person name="Crow J.A."/>
            <person name="Grimwood J."/>
            <person name="Kramer R."/>
            <person name="Lindquist E."/>
            <person name="Lucas S."/>
            <person name="Salamov A."/>
            <person name="McFadden G.I."/>
            <person name="Lane C.E."/>
            <person name="Keeling P.J."/>
            <person name="Gray M.W."/>
            <person name="Grigoriev I.V."/>
            <person name="Archibald J.M."/>
        </authorList>
    </citation>
    <scope>NUCLEOTIDE SEQUENCE</scope>
    <source>
        <strain evidence="6">CCMP2712</strain>
    </source>
</reference>
<dbReference type="Gene3D" id="3.40.50.1460">
    <property type="match status" value="1"/>
</dbReference>
<evidence type="ECO:0000259" key="3">
    <source>
        <dbReference type="PROSITE" id="PS50208"/>
    </source>
</evidence>
<evidence type="ECO:0000256" key="2">
    <source>
        <dbReference type="SAM" id="MobiDB-lite"/>
    </source>
</evidence>
<dbReference type="HOGENOM" id="CLU_351075_0_0_1"/>
<reference evidence="4 6" key="1">
    <citation type="journal article" date="2012" name="Nature">
        <title>Algal genomes reveal evolutionary mosaicism and the fate of nucleomorphs.</title>
        <authorList>
            <consortium name="DOE Joint Genome Institute"/>
            <person name="Curtis B.A."/>
            <person name="Tanifuji G."/>
            <person name="Burki F."/>
            <person name="Gruber A."/>
            <person name="Irimia M."/>
            <person name="Maruyama S."/>
            <person name="Arias M.C."/>
            <person name="Ball S.G."/>
            <person name="Gile G.H."/>
            <person name="Hirakawa Y."/>
            <person name="Hopkins J.F."/>
            <person name="Kuo A."/>
            <person name="Rensing S.A."/>
            <person name="Schmutz J."/>
            <person name="Symeonidi A."/>
            <person name="Elias M."/>
            <person name="Eveleigh R.J."/>
            <person name="Herman E.K."/>
            <person name="Klute M.J."/>
            <person name="Nakayama T."/>
            <person name="Obornik M."/>
            <person name="Reyes-Prieto A."/>
            <person name="Armbrust E.V."/>
            <person name="Aves S.J."/>
            <person name="Beiko R.G."/>
            <person name="Coutinho P."/>
            <person name="Dacks J.B."/>
            <person name="Durnford D.G."/>
            <person name="Fast N.M."/>
            <person name="Green B.R."/>
            <person name="Grisdale C.J."/>
            <person name="Hempel F."/>
            <person name="Henrissat B."/>
            <person name="Hoppner M.P."/>
            <person name="Ishida K."/>
            <person name="Kim E."/>
            <person name="Koreny L."/>
            <person name="Kroth P.G."/>
            <person name="Liu Y."/>
            <person name="Malik S.B."/>
            <person name="Maier U.G."/>
            <person name="McRose D."/>
            <person name="Mock T."/>
            <person name="Neilson J.A."/>
            <person name="Onodera N.T."/>
            <person name="Poole A.M."/>
            <person name="Pritham E.J."/>
            <person name="Richards T.A."/>
            <person name="Rocap G."/>
            <person name="Roy S.W."/>
            <person name="Sarai C."/>
            <person name="Schaack S."/>
            <person name="Shirato S."/>
            <person name="Slamovits C.H."/>
            <person name="Spencer D.F."/>
            <person name="Suzuki S."/>
            <person name="Worden A.Z."/>
            <person name="Zauner S."/>
            <person name="Barry K."/>
            <person name="Bell C."/>
            <person name="Bharti A.K."/>
            <person name="Crow J.A."/>
            <person name="Grimwood J."/>
            <person name="Kramer R."/>
            <person name="Lindquist E."/>
            <person name="Lucas S."/>
            <person name="Salamov A."/>
            <person name="McFadden G.I."/>
            <person name="Lane C.E."/>
            <person name="Keeling P.J."/>
            <person name="Gray M.W."/>
            <person name="Grigoriev I.V."/>
            <person name="Archibald J.M."/>
        </authorList>
    </citation>
    <scope>NUCLEOTIDE SEQUENCE</scope>
    <source>
        <strain evidence="4 6">CCMP2712</strain>
    </source>
</reference>
<proteinExistence type="inferred from homology"/>
<sequence length="802" mass="89263">MDETREGGGSRWDGSHLQVQLVAIEPGVTDKRKCNVRLNPPAAVLLTGTFLDPCQPCVLGRLEVSYLILTSPSLSDLPGLALTTRCIDVCVDRRSLKSEQRGQEQTLDQDQTQEQGQTLDQEQEGRGRLEGEGKEQDCQVDGEIYEENGFTSFQVGGGDSQGEPAASRGVVRNEEGRGADEEQGEHGQGAPGEGPVSTRAAASPDRIEGTPPTRSRRSSGVSSSAEKSTGRAKKSPATPGLSPDGGLDEIRQGLAKAELKEKEVEEVIEKMKSLGVRGKKDIKFVRELIDIKTLDLTEMSKLRVEKYLKRFARKKKPASPGEEESLFRRSLKQFDVHLNVQSCMFSSRMAEDFPGWNLQEEKSIEDRQRTSVNELYERLKSCDDNLEVDFLYLLTVSWCLSRCDPVLGFNEFPYTCGGSLKREEWRIEREVWFLLRATSEGVPPTYIVFHLLFAGMWRESREERDCSVVGKVRMRSSTKVRSKKHYVKCTDTTKWDSAGGGLDLRSSSMARWRWREGAEGEESMAKVRGWLVRAEQEAPFAQAVTVGPCWNLAGTRRRAALIVCNQAYRRARCFPELYNPVPDGRQLGEVLEELGWKVEFRVDLNLEELVGAVRCFRDAIGDNESAAMLAFVGHGVEVHGKLFLLPTDIQLEVDNYFQREKDLAADLARCSLSFDAVQSELRGRNGTCPTLFVLDCCRSSNNSRSPIFQPSTTVQNLELKNSCIIYSTQSGQVALEGAPGDGGPFMSAFAGELRKEEAELNQVLIETRKIVMNSTGGAQMAPNQSLLLEQFFFCPPEIAACL</sequence>
<keyword evidence="6" id="KW-1185">Reference proteome</keyword>
<dbReference type="InterPro" id="IPR015917">
    <property type="entry name" value="Pept_C14A"/>
</dbReference>
<evidence type="ECO:0000256" key="1">
    <source>
        <dbReference type="ARBA" id="ARBA00010134"/>
    </source>
</evidence>
<dbReference type="PROSITE" id="PS50208">
    <property type="entry name" value="CASPASE_P20"/>
    <property type="match status" value="1"/>
</dbReference>
<feature type="domain" description="Caspase family p20" evidence="3">
    <location>
        <begin position="556"/>
        <end position="637"/>
    </location>
</feature>
<dbReference type="PANTHER" id="PTHR22576:SF37">
    <property type="entry name" value="MUCOSA-ASSOCIATED LYMPHOID TISSUE LYMPHOMA TRANSLOCATION PROTEIN 1"/>
    <property type="match status" value="1"/>
</dbReference>
<reference evidence="5" key="3">
    <citation type="submission" date="2016-03" db="UniProtKB">
        <authorList>
            <consortium name="EnsemblProtists"/>
        </authorList>
    </citation>
    <scope>IDENTIFICATION</scope>
</reference>
<dbReference type="Pfam" id="PF00656">
    <property type="entry name" value="Peptidase_C14"/>
    <property type="match status" value="1"/>
</dbReference>
<dbReference type="EnsemblProtists" id="EKX31857">
    <property type="protein sequence ID" value="EKX31857"/>
    <property type="gene ID" value="GUITHDRAFT_149022"/>
</dbReference>
<organism evidence="4">
    <name type="scientific">Guillardia theta (strain CCMP2712)</name>
    <name type="common">Cryptophyte</name>
    <dbReference type="NCBI Taxonomy" id="905079"/>
    <lineage>
        <taxon>Eukaryota</taxon>
        <taxon>Cryptophyceae</taxon>
        <taxon>Pyrenomonadales</taxon>
        <taxon>Geminigeraceae</taxon>
        <taxon>Guillardia</taxon>
    </lineage>
</organism>
<gene>
    <name evidence="4" type="ORF">GUITHDRAFT_149022</name>
</gene>
<comment type="similarity">
    <text evidence="1">Belongs to the peptidase C14A family.</text>
</comment>
<feature type="compositionally biased region" description="Low complexity" evidence="2">
    <location>
        <begin position="103"/>
        <end position="120"/>
    </location>
</feature>
<evidence type="ECO:0000313" key="4">
    <source>
        <dbReference type="EMBL" id="EKX31857.1"/>
    </source>
</evidence>
<dbReference type="EMBL" id="JH993230">
    <property type="protein sequence ID" value="EKX31857.1"/>
    <property type="molecule type" value="Genomic_DNA"/>
</dbReference>
<dbReference type="InterPro" id="IPR029030">
    <property type="entry name" value="Caspase-like_dom_sf"/>
</dbReference>
<dbReference type="KEGG" id="gtt:GUITHDRAFT_149022"/>
<dbReference type="Proteomes" id="UP000011087">
    <property type="component" value="Unassembled WGS sequence"/>
</dbReference>
<dbReference type="PANTHER" id="PTHR22576">
    <property type="entry name" value="MUCOSA ASSOCIATED LYMPHOID TISSUE LYMPHOMA TRANSLOCATION PROTEIN 1/PARACASPASE"/>
    <property type="match status" value="1"/>
</dbReference>
<protein>
    <recommendedName>
        <fullName evidence="3">Caspase family p20 domain-containing protein</fullName>
    </recommendedName>
</protein>
<dbReference type="InterPro" id="IPR011600">
    <property type="entry name" value="Pept_C14_caspase"/>
</dbReference>
<dbReference type="PaxDb" id="55529-EKX31857"/>
<dbReference type="SUPFAM" id="SSF52129">
    <property type="entry name" value="Caspase-like"/>
    <property type="match status" value="1"/>
</dbReference>